<gene>
    <name evidence="1" type="ORF">H1R20_g14291</name>
</gene>
<sequence>MLDRPGRVEYCDEASDISYKLVSLAGLDPKTATIAEMDSKDARFALVKACMDDTWTDTYQLCYVSDEHRSPIFWYPPKFRLATAEETETARQHTATVRETAKAWSCNHCHEFFEAWNAEAKPVIFQHLKDCHDIFDPNPLVDFVPNAQCWPTLEVPCKIPLPVSSPQCFQCALCGYSSPRRFDLDGVRNHLQNDHGMAYPTPAPYYFTVDPEMIVGLE</sequence>
<accession>A0A9W8ITN2</accession>
<dbReference type="Proteomes" id="UP001140091">
    <property type="component" value="Unassembled WGS sequence"/>
</dbReference>
<dbReference type="AlphaFoldDB" id="A0A9W8ITN2"/>
<feature type="non-terminal residue" evidence="1">
    <location>
        <position position="218"/>
    </location>
</feature>
<organism evidence="1 2">
    <name type="scientific">Candolleomyces eurysporus</name>
    <dbReference type="NCBI Taxonomy" id="2828524"/>
    <lineage>
        <taxon>Eukaryota</taxon>
        <taxon>Fungi</taxon>
        <taxon>Dikarya</taxon>
        <taxon>Basidiomycota</taxon>
        <taxon>Agaricomycotina</taxon>
        <taxon>Agaricomycetes</taxon>
        <taxon>Agaricomycetidae</taxon>
        <taxon>Agaricales</taxon>
        <taxon>Agaricineae</taxon>
        <taxon>Psathyrellaceae</taxon>
        <taxon>Candolleomyces</taxon>
    </lineage>
</organism>
<proteinExistence type="predicted"/>
<comment type="caution">
    <text evidence="1">The sequence shown here is derived from an EMBL/GenBank/DDBJ whole genome shotgun (WGS) entry which is preliminary data.</text>
</comment>
<dbReference type="EMBL" id="JANBPK010001475">
    <property type="protein sequence ID" value="KAJ2922786.1"/>
    <property type="molecule type" value="Genomic_DNA"/>
</dbReference>
<protein>
    <submittedName>
        <fullName evidence="1">Uncharacterized protein</fullName>
    </submittedName>
</protein>
<reference evidence="1" key="1">
    <citation type="submission" date="2022-06" db="EMBL/GenBank/DDBJ databases">
        <title>Genome Sequence of Candolleomyces eurysporus.</title>
        <authorList>
            <person name="Buettner E."/>
        </authorList>
    </citation>
    <scope>NUCLEOTIDE SEQUENCE</scope>
    <source>
        <strain evidence="1">VTCC 930004</strain>
    </source>
</reference>
<name>A0A9W8ITN2_9AGAR</name>
<evidence type="ECO:0000313" key="2">
    <source>
        <dbReference type="Proteomes" id="UP001140091"/>
    </source>
</evidence>
<keyword evidence="2" id="KW-1185">Reference proteome</keyword>
<dbReference type="OrthoDB" id="10514386at2759"/>
<evidence type="ECO:0000313" key="1">
    <source>
        <dbReference type="EMBL" id="KAJ2922786.1"/>
    </source>
</evidence>